<dbReference type="EMBL" id="JAYFSI010000001">
    <property type="protein sequence ID" value="MEA5358891.1"/>
    <property type="molecule type" value="Genomic_DNA"/>
</dbReference>
<organism evidence="1 2">
    <name type="scientific">Amycolatopsis heterodermiae</name>
    <dbReference type="NCBI Taxonomy" id="3110235"/>
    <lineage>
        <taxon>Bacteria</taxon>
        <taxon>Bacillati</taxon>
        <taxon>Actinomycetota</taxon>
        <taxon>Actinomycetes</taxon>
        <taxon>Pseudonocardiales</taxon>
        <taxon>Pseudonocardiaceae</taxon>
        <taxon>Amycolatopsis</taxon>
    </lineage>
</organism>
<protein>
    <recommendedName>
        <fullName evidence="3">Secreted protein</fullName>
    </recommendedName>
</protein>
<evidence type="ECO:0000313" key="1">
    <source>
        <dbReference type="EMBL" id="MEA5358891.1"/>
    </source>
</evidence>
<keyword evidence="2" id="KW-1185">Reference proteome</keyword>
<dbReference type="RefSeq" id="WP_323324087.1">
    <property type="nucleotide sequence ID" value="NZ_JAYFSI010000001.1"/>
</dbReference>
<proteinExistence type="predicted"/>
<reference evidence="1 2" key="1">
    <citation type="submission" date="2023-12" db="EMBL/GenBank/DDBJ databases">
        <title>Amycolatopsis sp. V23-08.</title>
        <authorList>
            <person name="Somphong A."/>
        </authorList>
    </citation>
    <scope>NUCLEOTIDE SEQUENCE [LARGE SCALE GENOMIC DNA]</scope>
    <source>
        <strain evidence="1 2">V23-08</strain>
    </source>
</reference>
<sequence>MPRPLLFLDVDGPLIPFGRTSGEYKTFTDADLGHPLLPRIDPGLGPRLLALGCDLVWATTWMEDANDCVAPLAGLPPLTVLDFPVEDATAPGLHWKTRPIVERAAGLPFVWIDDETTDLDRSWVAEHHPGPALLHTVSASAGLTTADFDAIAVWLATVA</sequence>
<accession>A0ABU5QY67</accession>
<evidence type="ECO:0000313" key="2">
    <source>
        <dbReference type="Proteomes" id="UP001304298"/>
    </source>
</evidence>
<comment type="caution">
    <text evidence="1">The sequence shown here is derived from an EMBL/GenBank/DDBJ whole genome shotgun (WGS) entry which is preliminary data.</text>
</comment>
<dbReference type="Proteomes" id="UP001304298">
    <property type="component" value="Unassembled WGS sequence"/>
</dbReference>
<evidence type="ECO:0008006" key="3">
    <source>
        <dbReference type="Google" id="ProtNLM"/>
    </source>
</evidence>
<gene>
    <name evidence="1" type="ORF">VA596_05045</name>
</gene>
<name>A0ABU5QY67_9PSEU</name>